<feature type="signal peptide" evidence="8">
    <location>
        <begin position="1"/>
        <end position="29"/>
    </location>
</feature>
<dbReference type="InterPro" id="IPR007443">
    <property type="entry name" value="LpoA"/>
</dbReference>
<gene>
    <name evidence="9" type="ORF">I8Y58_001592</name>
</gene>
<dbReference type="AlphaFoldDB" id="A0AAN5R567"/>
<evidence type="ECO:0000256" key="7">
    <source>
        <dbReference type="ARBA" id="ARBA00023288"/>
    </source>
</evidence>
<organism evidence="9 10">
    <name type="scientific">Legionella pneumophila</name>
    <dbReference type="NCBI Taxonomy" id="446"/>
    <lineage>
        <taxon>Bacteria</taxon>
        <taxon>Pseudomonadati</taxon>
        <taxon>Pseudomonadota</taxon>
        <taxon>Gammaproteobacteria</taxon>
        <taxon>Legionellales</taxon>
        <taxon>Legionellaceae</taxon>
        <taxon>Legionella</taxon>
    </lineage>
</organism>
<accession>A0AAN5R567</accession>
<reference evidence="9" key="2">
    <citation type="submission" date="2020-11" db="EMBL/GenBank/DDBJ databases">
        <authorList>
            <consortium name="NCBI Pathogen Detection Project"/>
        </authorList>
    </citation>
    <scope>NUCLEOTIDE SEQUENCE</scope>
    <source>
        <strain evidence="9">D3612</strain>
    </source>
</reference>
<dbReference type="Pfam" id="PF04348">
    <property type="entry name" value="LppC"/>
    <property type="match status" value="1"/>
</dbReference>
<dbReference type="InterPro" id="IPR011990">
    <property type="entry name" value="TPR-like_helical_dom_sf"/>
</dbReference>
<protein>
    <submittedName>
        <fullName evidence="9">ABC transporter substrate-binding protein</fullName>
    </submittedName>
</protein>
<name>A0AAN5R567_LEGPN</name>
<sequence length="603" mass="66991">MLIKQLKLRMVLVLVSIFLLCQCTKTVNSTEPVVKANKKLKNPYSLPTAAYLAMAKSQEGHVKQSALISAAGRLITDGQWKQGTAILAQTEELTVEQANEKNLLLAKIDFMRDKPRDALAKLAKIKEPEKLSLYNQIQFHEELAKSFRAIGSYSESVSERIKLESLLPDEESQANNRRALWLTLTSLPQAELNTMAVEAVDKSEMQGWLQLAVISRKYRNNSKSLLAALDQWQMHFSSHPANQILPNPLDSISSKLLTPPKQVALLLPLSGPLSSPGNAIREGFMAAYKTNRVDESTKIKVYDTSKGDITNTYHQAISDGAEYVVGPLTKAQVATIASLDHPVPTLLLNDTDTSTQNNSYSLGLSPVNEAIQVAIKAKSKGYRKALIIAPNNAWGNEVAKAFTNQWNADGGLVVDTLRYAAKQDLNKSMKDFLQITNSQEREKILKQVLGYNVQSTTSRRQDFDMIFLLAYPSKARQIMPLLKYYYAGDVPVYATSSVYSGSANALKDKDLDGIIFCDIPWVFSHQMGTKNWPEQFNSYNRLYALGMDSYTLATQLNQLILFPADGSNDSTGILYLKPTQQVARVLEWGQFKQGLAHSLGDTV</sequence>
<keyword evidence="5" id="KW-0564">Palmitate</keyword>
<dbReference type="Proteomes" id="UP000861567">
    <property type="component" value="Unassembled WGS sequence"/>
</dbReference>
<dbReference type="SUPFAM" id="SSF53822">
    <property type="entry name" value="Periplasmic binding protein-like I"/>
    <property type="match status" value="1"/>
</dbReference>
<feature type="chain" id="PRO_5042869994" evidence="8">
    <location>
        <begin position="30"/>
        <end position="603"/>
    </location>
</feature>
<evidence type="ECO:0000256" key="1">
    <source>
        <dbReference type="ARBA" id="ARBA00022729"/>
    </source>
</evidence>
<evidence type="ECO:0000256" key="3">
    <source>
        <dbReference type="ARBA" id="ARBA00022984"/>
    </source>
</evidence>
<dbReference type="GO" id="GO:0030234">
    <property type="term" value="F:enzyme regulator activity"/>
    <property type="evidence" value="ECO:0007669"/>
    <property type="project" value="TreeGrafter"/>
</dbReference>
<evidence type="ECO:0000313" key="10">
    <source>
        <dbReference type="Proteomes" id="UP000861567"/>
    </source>
</evidence>
<dbReference type="Gene3D" id="3.40.50.2300">
    <property type="match status" value="2"/>
</dbReference>
<dbReference type="Gene3D" id="1.25.40.10">
    <property type="entry name" value="Tetratricopeptide repeat domain"/>
    <property type="match status" value="1"/>
</dbReference>
<keyword evidence="4" id="KW-0472">Membrane</keyword>
<evidence type="ECO:0000256" key="8">
    <source>
        <dbReference type="SAM" id="SignalP"/>
    </source>
</evidence>
<reference evidence="9" key="1">
    <citation type="journal article" date="2018" name="Genome Biol.">
        <title>SKESA: strategic k-mer extension for scrupulous assemblies.</title>
        <authorList>
            <person name="Souvorov A."/>
            <person name="Agarwala R."/>
            <person name="Lipman D.J."/>
        </authorList>
    </citation>
    <scope>NUCLEOTIDE SEQUENCE</scope>
    <source>
        <strain evidence="9">D3612</strain>
    </source>
</reference>
<dbReference type="EMBL" id="DACSEI010000013">
    <property type="protein sequence ID" value="HAT1596366.1"/>
    <property type="molecule type" value="Genomic_DNA"/>
</dbReference>
<evidence type="ECO:0000313" key="9">
    <source>
        <dbReference type="EMBL" id="HAT1596366.1"/>
    </source>
</evidence>
<dbReference type="PANTHER" id="PTHR38038:SF1">
    <property type="entry name" value="PENICILLIN-BINDING PROTEIN ACTIVATOR LPOA"/>
    <property type="match status" value="1"/>
</dbReference>
<dbReference type="InterPro" id="IPR028082">
    <property type="entry name" value="Peripla_BP_I"/>
</dbReference>
<dbReference type="Gene3D" id="1.25.40.650">
    <property type="match status" value="1"/>
</dbReference>
<keyword evidence="7" id="KW-0449">Lipoprotein</keyword>
<dbReference type="CDD" id="cd06339">
    <property type="entry name" value="PBP1_YraM_LppC_lipoprotein-like"/>
    <property type="match status" value="1"/>
</dbReference>
<dbReference type="GO" id="GO:0031241">
    <property type="term" value="C:periplasmic side of cell outer membrane"/>
    <property type="evidence" value="ECO:0007669"/>
    <property type="project" value="TreeGrafter"/>
</dbReference>
<dbReference type="GO" id="GO:0009252">
    <property type="term" value="P:peptidoglycan biosynthetic process"/>
    <property type="evidence" value="ECO:0007669"/>
    <property type="project" value="UniProtKB-KW"/>
</dbReference>
<keyword evidence="1 8" id="KW-0732">Signal</keyword>
<evidence type="ECO:0000256" key="2">
    <source>
        <dbReference type="ARBA" id="ARBA00022960"/>
    </source>
</evidence>
<comment type="caution">
    <text evidence="9">The sequence shown here is derived from an EMBL/GenBank/DDBJ whole genome shotgun (WGS) entry which is preliminary data.</text>
</comment>
<keyword evidence="6" id="KW-0998">Cell outer membrane</keyword>
<keyword evidence="2" id="KW-0133">Cell shape</keyword>
<dbReference type="GO" id="GO:0008360">
    <property type="term" value="P:regulation of cell shape"/>
    <property type="evidence" value="ECO:0007669"/>
    <property type="project" value="UniProtKB-KW"/>
</dbReference>
<keyword evidence="3" id="KW-0573">Peptidoglycan synthesis</keyword>
<proteinExistence type="predicted"/>
<evidence type="ECO:0000256" key="6">
    <source>
        <dbReference type="ARBA" id="ARBA00023237"/>
    </source>
</evidence>
<evidence type="ECO:0000256" key="4">
    <source>
        <dbReference type="ARBA" id="ARBA00023136"/>
    </source>
</evidence>
<dbReference type="PANTHER" id="PTHR38038">
    <property type="entry name" value="PENICILLIN-BINDING PROTEIN ACTIVATOR LPOA"/>
    <property type="match status" value="1"/>
</dbReference>
<evidence type="ECO:0000256" key="5">
    <source>
        <dbReference type="ARBA" id="ARBA00023139"/>
    </source>
</evidence>